<sequence length="171" mass="18780">MTTTSQPLGADEAPYHPEGDVIHQPAGQGQSIWFGDAIYTFKATRENTNGSLTLAEATVPPGGGPPPHIHPHADEAFFILNGTIEFLNGEKTFVAGDGDFVFVPRGTRHRFRNVGVQTARLLFMFTPAYLEKFFMEIGQEARAGEAPLPLTPEQQRQIVDLAPRHDLQLSL</sequence>
<dbReference type="InterPro" id="IPR053146">
    <property type="entry name" value="QDO-like"/>
</dbReference>
<organism evidence="2 3">
    <name type="scientific">Streptomyces longisporoflavus</name>
    <dbReference type="NCBI Taxonomy" id="28044"/>
    <lineage>
        <taxon>Bacteria</taxon>
        <taxon>Bacillati</taxon>
        <taxon>Actinomycetota</taxon>
        <taxon>Actinomycetes</taxon>
        <taxon>Kitasatosporales</taxon>
        <taxon>Streptomycetaceae</taxon>
        <taxon>Streptomyces</taxon>
    </lineage>
</organism>
<dbReference type="InterPro" id="IPR011051">
    <property type="entry name" value="RmlC_Cupin_sf"/>
</dbReference>
<dbReference type="RefSeq" id="WP_397718256.1">
    <property type="nucleotide sequence ID" value="NZ_JBIRGN010000011.1"/>
</dbReference>
<dbReference type="InterPro" id="IPR013096">
    <property type="entry name" value="Cupin_2"/>
</dbReference>
<name>A0ABW7R286_9ACTN</name>
<comment type="caution">
    <text evidence="2">The sequence shown here is derived from an EMBL/GenBank/DDBJ whole genome shotgun (WGS) entry which is preliminary data.</text>
</comment>
<evidence type="ECO:0000313" key="2">
    <source>
        <dbReference type="EMBL" id="MFH8551365.1"/>
    </source>
</evidence>
<protein>
    <submittedName>
        <fullName evidence="2">Cupin domain-containing protein</fullName>
    </submittedName>
</protein>
<proteinExistence type="predicted"/>
<dbReference type="InterPro" id="IPR014710">
    <property type="entry name" value="RmlC-like_jellyroll"/>
</dbReference>
<dbReference type="PANTHER" id="PTHR36440">
    <property type="entry name" value="PUTATIVE (AFU_ORTHOLOGUE AFUA_8G07350)-RELATED"/>
    <property type="match status" value="1"/>
</dbReference>
<dbReference type="Proteomes" id="UP001610818">
    <property type="component" value="Unassembled WGS sequence"/>
</dbReference>
<dbReference type="EMBL" id="JBIRGQ010000011">
    <property type="protein sequence ID" value="MFH8551365.1"/>
    <property type="molecule type" value="Genomic_DNA"/>
</dbReference>
<evidence type="ECO:0000313" key="3">
    <source>
        <dbReference type="Proteomes" id="UP001610818"/>
    </source>
</evidence>
<dbReference type="SUPFAM" id="SSF51182">
    <property type="entry name" value="RmlC-like cupins"/>
    <property type="match status" value="1"/>
</dbReference>
<dbReference type="Gene3D" id="2.60.120.10">
    <property type="entry name" value="Jelly Rolls"/>
    <property type="match status" value="1"/>
</dbReference>
<reference evidence="2 3" key="1">
    <citation type="submission" date="2024-10" db="EMBL/GenBank/DDBJ databases">
        <title>The Natural Products Discovery Center: Release of the First 8490 Sequenced Strains for Exploring Actinobacteria Biosynthetic Diversity.</title>
        <authorList>
            <person name="Kalkreuter E."/>
            <person name="Kautsar S.A."/>
            <person name="Yang D."/>
            <person name="Bader C.D."/>
            <person name="Teijaro C.N."/>
            <person name="Fluegel L."/>
            <person name="Davis C.M."/>
            <person name="Simpson J.R."/>
            <person name="Lauterbach L."/>
            <person name="Steele A.D."/>
            <person name="Gui C."/>
            <person name="Meng S."/>
            <person name="Li G."/>
            <person name="Viehrig K."/>
            <person name="Ye F."/>
            <person name="Su P."/>
            <person name="Kiefer A.F."/>
            <person name="Nichols A."/>
            <person name="Cepeda A.J."/>
            <person name="Yan W."/>
            <person name="Fan B."/>
            <person name="Jiang Y."/>
            <person name="Adhikari A."/>
            <person name="Zheng C.-J."/>
            <person name="Schuster L."/>
            <person name="Cowan T.M."/>
            <person name="Smanski M.J."/>
            <person name="Chevrette M.G."/>
            <person name="De Carvalho L.P.S."/>
            <person name="Shen B."/>
        </authorList>
    </citation>
    <scope>NUCLEOTIDE SEQUENCE [LARGE SCALE GENOMIC DNA]</scope>
    <source>
        <strain evidence="2 3">NPDC017990</strain>
    </source>
</reference>
<gene>
    <name evidence="2" type="ORF">ACH4F9_40915</name>
</gene>
<accession>A0ABW7R286</accession>
<evidence type="ECO:0000259" key="1">
    <source>
        <dbReference type="Pfam" id="PF07883"/>
    </source>
</evidence>
<dbReference type="Pfam" id="PF07883">
    <property type="entry name" value="Cupin_2"/>
    <property type="match status" value="1"/>
</dbReference>
<dbReference type="PANTHER" id="PTHR36440:SF1">
    <property type="entry name" value="PUTATIVE (AFU_ORTHOLOGUE AFUA_8G07350)-RELATED"/>
    <property type="match status" value="1"/>
</dbReference>
<keyword evidence="3" id="KW-1185">Reference proteome</keyword>
<feature type="domain" description="Cupin type-2" evidence="1">
    <location>
        <begin position="57"/>
        <end position="124"/>
    </location>
</feature>